<dbReference type="EMBL" id="CACRZD030000012">
    <property type="protein sequence ID" value="CAA6669419.1"/>
    <property type="molecule type" value="Genomic_DNA"/>
</dbReference>
<accession>A0A7I8JGX9</accession>
<organism evidence="1">
    <name type="scientific">Spirodela intermedia</name>
    <name type="common">Intermediate duckweed</name>
    <dbReference type="NCBI Taxonomy" id="51605"/>
    <lineage>
        <taxon>Eukaryota</taxon>
        <taxon>Viridiplantae</taxon>
        <taxon>Streptophyta</taxon>
        <taxon>Embryophyta</taxon>
        <taxon>Tracheophyta</taxon>
        <taxon>Spermatophyta</taxon>
        <taxon>Magnoliopsida</taxon>
        <taxon>Liliopsida</taxon>
        <taxon>Araceae</taxon>
        <taxon>Lemnoideae</taxon>
        <taxon>Spirodela</taxon>
    </lineage>
</organism>
<proteinExistence type="predicted"/>
<sequence length="88" mass="9608">MTTPRHRTNSLGLSLYVVYVWGDRCGREVLHFDSRHVSISDRSPLDLFFWSGADGNGPTTLACGPAATFVLLGLVVATKTISLCPKRT</sequence>
<evidence type="ECO:0000313" key="2">
    <source>
        <dbReference type="Proteomes" id="UP001189122"/>
    </source>
</evidence>
<name>A0A7I8JGX9_SPIIN</name>
<gene>
    <name evidence="1" type="ORF">SI7747_12015814</name>
</gene>
<keyword evidence="2" id="KW-1185">Reference proteome</keyword>
<protein>
    <submittedName>
        <fullName evidence="1">Uncharacterized protein</fullName>
    </submittedName>
</protein>
<reference evidence="1 2" key="1">
    <citation type="submission" date="2019-12" db="EMBL/GenBank/DDBJ databases">
        <authorList>
            <person name="Scholz U."/>
            <person name="Mascher M."/>
            <person name="Fiebig A."/>
        </authorList>
    </citation>
    <scope>NUCLEOTIDE SEQUENCE</scope>
</reference>
<dbReference type="Proteomes" id="UP001189122">
    <property type="component" value="Unassembled WGS sequence"/>
</dbReference>
<dbReference type="EMBL" id="LR743599">
    <property type="protein sequence ID" value="CAA2630176.1"/>
    <property type="molecule type" value="Genomic_DNA"/>
</dbReference>
<evidence type="ECO:0000313" key="1">
    <source>
        <dbReference type="EMBL" id="CAA2630176.1"/>
    </source>
</evidence>
<dbReference type="AlphaFoldDB" id="A0A7I8JGX9"/>